<name>A0A449ARC6_9BACT</name>
<dbReference type="InterPro" id="IPR050957">
    <property type="entry name" value="BMP_lipoprotein"/>
</dbReference>
<dbReference type="InterPro" id="IPR028082">
    <property type="entry name" value="Peripla_BP_I"/>
</dbReference>
<keyword evidence="6" id="KW-0449">Lipoprotein</keyword>
<dbReference type="AlphaFoldDB" id="A0A449ARC6"/>
<dbReference type="InterPro" id="IPR003760">
    <property type="entry name" value="PnrA-like"/>
</dbReference>
<comment type="subcellular location">
    <subcellularLocation>
        <location evidence="1">Cell membrane</location>
        <topology evidence="1">Lipid-anchor</topology>
    </subcellularLocation>
</comment>
<evidence type="ECO:0000256" key="1">
    <source>
        <dbReference type="ARBA" id="ARBA00004193"/>
    </source>
</evidence>
<dbReference type="Pfam" id="PF02608">
    <property type="entry name" value="Bmp"/>
    <property type="match status" value="1"/>
</dbReference>
<dbReference type="RefSeq" id="WP_004795284.1">
    <property type="nucleotide sequence ID" value="NZ_LR215010.1"/>
</dbReference>
<evidence type="ECO:0000256" key="5">
    <source>
        <dbReference type="ARBA" id="ARBA00023136"/>
    </source>
</evidence>
<dbReference type="InterPro" id="IPR008107">
    <property type="entry name" value="Mycoplasma_p48"/>
</dbReference>
<evidence type="ECO:0000256" key="2">
    <source>
        <dbReference type="ARBA" id="ARBA00008610"/>
    </source>
</evidence>
<evidence type="ECO:0000313" key="9">
    <source>
        <dbReference type="Proteomes" id="UP000290495"/>
    </source>
</evidence>
<dbReference type="PANTHER" id="PTHR34296">
    <property type="entry name" value="TRANSCRIPTIONAL ACTIVATOR PROTEIN MED"/>
    <property type="match status" value="1"/>
</dbReference>
<comment type="similarity">
    <text evidence="2">Belongs to the BMP lipoprotein family.</text>
</comment>
<organism evidence="8 9">
    <name type="scientific">Mycoplasmopsis canis</name>
    <dbReference type="NCBI Taxonomy" id="29555"/>
    <lineage>
        <taxon>Bacteria</taxon>
        <taxon>Bacillati</taxon>
        <taxon>Mycoplasmatota</taxon>
        <taxon>Mycoplasmoidales</taxon>
        <taxon>Metamycoplasmataceae</taxon>
        <taxon>Mycoplasmopsis</taxon>
    </lineage>
</organism>
<dbReference type="SUPFAM" id="SSF53822">
    <property type="entry name" value="Periplasmic binding protein-like I"/>
    <property type="match status" value="1"/>
</dbReference>
<dbReference type="PRINTS" id="PR01733">
    <property type="entry name" value="LIPPROTEIN48"/>
</dbReference>
<protein>
    <submittedName>
        <fullName evidence="8">Basic membrane protein</fullName>
    </submittedName>
</protein>
<reference evidence="8 9" key="1">
    <citation type="submission" date="2019-01" db="EMBL/GenBank/DDBJ databases">
        <authorList>
            <consortium name="Pathogen Informatics"/>
        </authorList>
    </citation>
    <scope>NUCLEOTIDE SEQUENCE [LARGE SCALE GENOMIC DNA]</scope>
    <source>
        <strain evidence="8 9">NCTC10146</strain>
    </source>
</reference>
<dbReference type="Gene3D" id="3.40.50.2300">
    <property type="match status" value="2"/>
</dbReference>
<dbReference type="GO" id="GO:0005886">
    <property type="term" value="C:plasma membrane"/>
    <property type="evidence" value="ECO:0007669"/>
    <property type="project" value="UniProtKB-SubCell"/>
</dbReference>
<gene>
    <name evidence="8" type="ORF">NCTC10146_00609</name>
</gene>
<evidence type="ECO:0000256" key="3">
    <source>
        <dbReference type="ARBA" id="ARBA00022475"/>
    </source>
</evidence>
<dbReference type="EMBL" id="LR215010">
    <property type="protein sequence ID" value="VEU69125.1"/>
    <property type="molecule type" value="Genomic_DNA"/>
</dbReference>
<evidence type="ECO:0000259" key="7">
    <source>
        <dbReference type="Pfam" id="PF02608"/>
    </source>
</evidence>
<feature type="domain" description="ABC transporter substrate-binding protein PnrA-like" evidence="7">
    <location>
        <begin position="77"/>
        <end position="352"/>
    </location>
</feature>
<evidence type="ECO:0000256" key="4">
    <source>
        <dbReference type="ARBA" id="ARBA00022729"/>
    </source>
</evidence>
<proteinExistence type="inferred from homology"/>
<keyword evidence="4" id="KW-0732">Signal</keyword>
<accession>A0A449ARC6</accession>
<sequence length="450" mass="49963">MKKRHLWNLISGGLILSSLPLSVISCSNQDSEQQKDSSISNFVEKNDRISVIETNSSLNYDAIKDKKGIKIALINGSGNTLDKSFNQSHWEALIKLSEDTRKDDKNQIEITDINPGTTELTEVYNNALEENQKVWVLAGYNHSEKIKAYLKNEENVKKLNEKGVIIIAVDFQVGLESTSNFKNLYEVTFNINEAAYIVGNALSKAFAKTFPGQNNSDSRKSGVYGGGSGSDVVSFISGYLKGILKHNKSSETTNKINQIDQIALNAGYEAGDPNMNQVTIGMIDKKPKFVLPVVAGGVAIILDEIQKRNLNMYVIGVDVDQSKAYPQHKGKFATSIQKNIGQAVYDVINEFVFGIKNKSLESKASSTEYGSKHLHGNFSDKWVAYAPSTASNEKLRLAINNELEKTEKEFLKLSQDEKDFISNFKDSSNKEYSEESLSELVEALVKEINK</sequence>
<dbReference type="PANTHER" id="PTHR34296:SF2">
    <property type="entry name" value="ABC TRANSPORTER GUANOSINE-BINDING PROTEIN NUPN"/>
    <property type="match status" value="1"/>
</dbReference>
<evidence type="ECO:0000256" key="6">
    <source>
        <dbReference type="ARBA" id="ARBA00023288"/>
    </source>
</evidence>
<keyword evidence="3" id="KW-1003">Cell membrane</keyword>
<keyword evidence="5" id="KW-0472">Membrane</keyword>
<dbReference type="Proteomes" id="UP000290495">
    <property type="component" value="Chromosome"/>
</dbReference>
<dbReference type="PROSITE" id="PS51257">
    <property type="entry name" value="PROKAR_LIPOPROTEIN"/>
    <property type="match status" value="1"/>
</dbReference>
<evidence type="ECO:0000313" key="8">
    <source>
        <dbReference type="EMBL" id="VEU69125.1"/>
    </source>
</evidence>